<dbReference type="Gene3D" id="1.25.10.10">
    <property type="entry name" value="Leucine-rich Repeat Variant"/>
    <property type="match status" value="1"/>
</dbReference>
<dbReference type="Proteomes" id="UP000626109">
    <property type="component" value="Unassembled WGS sequence"/>
</dbReference>
<comment type="caution">
    <text evidence="1">The sequence shown here is derived from an EMBL/GenBank/DDBJ whole genome shotgun (WGS) entry which is preliminary data.</text>
</comment>
<dbReference type="EMBL" id="CAJNNW010036640">
    <property type="protein sequence ID" value="CAE8736247.1"/>
    <property type="molecule type" value="Genomic_DNA"/>
</dbReference>
<feature type="non-terminal residue" evidence="1">
    <location>
        <position position="512"/>
    </location>
</feature>
<sequence length="512" mass="53346">AATDMEQRLVKAAGAVIQREINHGVVQRTVARLSVLRSRVLSASQRVEAARGDLASAKKGSQDEPTQAAISALSHLMAVLDEAAALSIDAGGGQRVNGLAASGVEAAAPAVPRSATEAAAAAEALFTSITKEAAEAAVAACDKALQACPPISNSPPDPREGLVLGSPRGVGRESVGRFWVEGMTSADSELFNTQVELQAVKKALRDGGAHLGLKGEALTRYLLQLNEKENLLLSKQLRSMAAKDHFEPLLPAAASPTMSMVPMTTTNGSVPPPRPAPDGQPKAFDRESLAEVLTHMIEYEAVPTECAKSLRALSSLAYANARCVGEDDRALPVLLRVLTLHPSEGVVQLTAMRALCNMAYDQAMAMKRLAHPDVMGGLLLAMAVDAEPKETAARASEALARIVAAEVKPEGESSSSPPAEKLEVPAGSSGALVSLFVAASRGEALAREAVPRLLAQLASNEVMEAKVAAEGFVKAEQECRMASEGAGWLAQAKVLSSSEALLFELPAALVEA</sequence>
<dbReference type="SUPFAM" id="SSF48371">
    <property type="entry name" value="ARM repeat"/>
    <property type="match status" value="1"/>
</dbReference>
<feature type="non-terminal residue" evidence="1">
    <location>
        <position position="1"/>
    </location>
</feature>
<gene>
    <name evidence="1" type="ORF">PGLA2088_LOCUS48229</name>
</gene>
<accession>A0A813LVQ7</accession>
<evidence type="ECO:0000313" key="2">
    <source>
        <dbReference type="Proteomes" id="UP000626109"/>
    </source>
</evidence>
<dbReference type="InterPro" id="IPR011989">
    <property type="entry name" value="ARM-like"/>
</dbReference>
<protein>
    <submittedName>
        <fullName evidence="1">Uncharacterized protein</fullName>
    </submittedName>
</protein>
<name>A0A813LVQ7_POLGL</name>
<reference evidence="1" key="1">
    <citation type="submission" date="2021-02" db="EMBL/GenBank/DDBJ databases">
        <authorList>
            <person name="Dougan E. K."/>
            <person name="Rhodes N."/>
            <person name="Thang M."/>
            <person name="Chan C."/>
        </authorList>
    </citation>
    <scope>NUCLEOTIDE SEQUENCE</scope>
</reference>
<evidence type="ECO:0000313" key="1">
    <source>
        <dbReference type="EMBL" id="CAE8736247.1"/>
    </source>
</evidence>
<proteinExistence type="predicted"/>
<organism evidence="1 2">
    <name type="scientific">Polarella glacialis</name>
    <name type="common">Dinoflagellate</name>
    <dbReference type="NCBI Taxonomy" id="89957"/>
    <lineage>
        <taxon>Eukaryota</taxon>
        <taxon>Sar</taxon>
        <taxon>Alveolata</taxon>
        <taxon>Dinophyceae</taxon>
        <taxon>Suessiales</taxon>
        <taxon>Suessiaceae</taxon>
        <taxon>Polarella</taxon>
    </lineage>
</organism>
<dbReference type="AlphaFoldDB" id="A0A813LVQ7"/>
<dbReference type="InterPro" id="IPR016024">
    <property type="entry name" value="ARM-type_fold"/>
</dbReference>